<reference evidence="3" key="1">
    <citation type="submission" date="2025-08" db="UniProtKB">
        <authorList>
            <consortium name="RefSeq"/>
        </authorList>
    </citation>
    <scope>IDENTIFICATION</scope>
</reference>
<dbReference type="InParanoid" id="A0A6P8PTJ1"/>
<evidence type="ECO:0000313" key="3">
    <source>
        <dbReference type="RefSeq" id="XP_033778721.1"/>
    </source>
</evidence>
<dbReference type="InterPro" id="IPR009932">
    <property type="entry name" value="RCS1"/>
</dbReference>
<dbReference type="RefSeq" id="XP_033778721.1">
    <property type="nucleotide sequence ID" value="XM_033922830.1"/>
</dbReference>
<evidence type="ECO:0000313" key="2">
    <source>
        <dbReference type="Proteomes" id="UP000515159"/>
    </source>
</evidence>
<dbReference type="Pfam" id="PF07326">
    <property type="entry name" value="RCS1"/>
    <property type="match status" value="1"/>
</dbReference>
<dbReference type="PANTHER" id="PTHR35819">
    <property type="entry name" value="PICALM INTERACTING MITOTIC REGULATOR PIMREG"/>
    <property type="match status" value="1"/>
</dbReference>
<accession>A0A6P8PTJ1</accession>
<proteinExistence type="predicted"/>
<dbReference type="CTD" id="54478"/>
<name>A0A6P8PTJ1_GEOSA</name>
<dbReference type="PANTHER" id="PTHR35819:SF1">
    <property type="entry name" value="PROTEIN PIMREG"/>
    <property type="match status" value="1"/>
</dbReference>
<protein>
    <submittedName>
        <fullName evidence="3">Protein PIMREG isoform X1</fullName>
    </submittedName>
</protein>
<dbReference type="Proteomes" id="UP000515159">
    <property type="component" value="Chromosome 15"/>
</dbReference>
<keyword evidence="2" id="KW-1185">Reference proteome</keyword>
<dbReference type="GeneID" id="117349401"/>
<gene>
    <name evidence="3" type="primary">PIMREG</name>
</gene>
<evidence type="ECO:0000256" key="1">
    <source>
        <dbReference type="SAM" id="MobiDB-lite"/>
    </source>
</evidence>
<dbReference type="KEGG" id="gsh:117349401"/>
<organism evidence="2 3">
    <name type="scientific">Geotrypetes seraphini</name>
    <name type="common">Gaboon caecilian</name>
    <name type="synonym">Caecilia seraphini</name>
    <dbReference type="NCBI Taxonomy" id="260995"/>
    <lineage>
        <taxon>Eukaryota</taxon>
        <taxon>Metazoa</taxon>
        <taxon>Chordata</taxon>
        <taxon>Craniata</taxon>
        <taxon>Vertebrata</taxon>
        <taxon>Euteleostomi</taxon>
        <taxon>Amphibia</taxon>
        <taxon>Gymnophiona</taxon>
        <taxon>Geotrypetes</taxon>
    </lineage>
</organism>
<dbReference type="FunCoup" id="A0A6P8PTJ1">
    <property type="interactions" value="695"/>
</dbReference>
<dbReference type="AlphaFoldDB" id="A0A6P8PTJ1"/>
<sequence>MAFMASGEPKKNLLRDIKMTSPFPNVGVAVNWRTHQVLENFDENDSPKPDKFKKITSSSSLNTIRMSVRKRLPLKQLDIKIDENLTWESLESKGKQLPLKKMTRTTKNAFGSVSQKMQKTCQSPSKYLLTSPAKAKGIGKQNSCIDNRGNKNTSSRTPSRKTSKLIPTTNQSSSTKVTPRSSKRFFLKPDSRKDPKHYEDWKSISHWVDKDGLRRSVRTAALKSPYSSPATITKIRQFDVDLESVSLGIHQLKRLSRVFDDIINKKERDEAILNYHHMMVHHLQLTQRTQRFSRSSLRRHARRLQHVVSSWTQMALNSINTVASKV</sequence>
<feature type="region of interest" description="Disordered" evidence="1">
    <location>
        <begin position="137"/>
        <end position="194"/>
    </location>
</feature>
<feature type="compositionally biased region" description="Polar residues" evidence="1">
    <location>
        <begin position="165"/>
        <end position="180"/>
    </location>
</feature>